<protein>
    <submittedName>
        <fullName evidence="1">Uncharacterized protein</fullName>
    </submittedName>
</protein>
<evidence type="ECO:0000313" key="1">
    <source>
        <dbReference type="EMBL" id="SVA15813.1"/>
    </source>
</evidence>
<accession>A0A381TP31</accession>
<dbReference type="AlphaFoldDB" id="A0A381TP31"/>
<dbReference type="EMBL" id="UINC01004639">
    <property type="protein sequence ID" value="SVA15813.1"/>
    <property type="molecule type" value="Genomic_DNA"/>
</dbReference>
<gene>
    <name evidence="1" type="ORF">METZ01_LOCUS68667</name>
</gene>
<organism evidence="1">
    <name type="scientific">marine metagenome</name>
    <dbReference type="NCBI Taxonomy" id="408172"/>
    <lineage>
        <taxon>unclassified sequences</taxon>
        <taxon>metagenomes</taxon>
        <taxon>ecological metagenomes</taxon>
    </lineage>
</organism>
<proteinExistence type="predicted"/>
<reference evidence="1" key="1">
    <citation type="submission" date="2018-05" db="EMBL/GenBank/DDBJ databases">
        <authorList>
            <person name="Lanie J.A."/>
            <person name="Ng W.-L."/>
            <person name="Kazmierczak K.M."/>
            <person name="Andrzejewski T.M."/>
            <person name="Davidsen T.M."/>
            <person name="Wayne K.J."/>
            <person name="Tettelin H."/>
            <person name="Glass J.I."/>
            <person name="Rusch D."/>
            <person name="Podicherti R."/>
            <person name="Tsui H.-C.T."/>
            <person name="Winkler M.E."/>
        </authorList>
    </citation>
    <scope>NUCLEOTIDE SEQUENCE</scope>
</reference>
<name>A0A381TP31_9ZZZZ</name>
<sequence length="225" mass="26272">MNYTYGIVKIYGEPQSAGYPEINSNFATMVRYNFINEDELVNFRGAFTHRNHWDYLVHCQTPRATSRVLPDYSGLNDPQVEEQFLSFQTQLDYLSSNPKSLDEWIELISLDNSSFILPELPNCRGSKVRKCFDELMPLVERYGYIDFGASGSFATEIPHSDACTIMNYAYGVVKIYGEPLSDEHPEINSNFATMVRYKFINEDELSNFRWAFHHRNHWDYSEYCL</sequence>